<keyword evidence="1" id="KW-0732">Signal</keyword>
<dbReference type="KEGG" id="fla:SY85_07535"/>
<proteinExistence type="predicted"/>
<dbReference type="Pfam" id="PF14771">
    <property type="entry name" value="DUF4476"/>
    <property type="match status" value="1"/>
</dbReference>
<reference evidence="4" key="1">
    <citation type="submission" date="2015-01" db="EMBL/GenBank/DDBJ databases">
        <title>Flavisolibacter sp./LCS9/ whole genome sequencing.</title>
        <authorList>
            <person name="Kim M.K."/>
            <person name="Srinivasan S."/>
            <person name="Lee J.-J."/>
        </authorList>
    </citation>
    <scope>NUCLEOTIDE SEQUENCE [LARGE SCALE GENOMIC DNA]</scope>
    <source>
        <strain evidence="4">LCS9</strain>
    </source>
</reference>
<dbReference type="InterPro" id="IPR028011">
    <property type="entry name" value="DUF4476"/>
</dbReference>
<accession>A0A172TTF4</accession>
<reference evidence="3 4" key="2">
    <citation type="journal article" date="2016" name="Int. J. Syst. Evol. Microbiol.">
        <title>Flavisolibacter tropicus sp. nov., isolated from tropical soil.</title>
        <authorList>
            <person name="Lee J.J."/>
            <person name="Kang M.S."/>
            <person name="Kim G.S."/>
            <person name="Lee C.S."/>
            <person name="Lim S."/>
            <person name="Lee J."/>
            <person name="Roh S.H."/>
            <person name="Kang H."/>
            <person name="Ha J.M."/>
            <person name="Bae S."/>
            <person name="Jung H.Y."/>
            <person name="Kim M.K."/>
        </authorList>
    </citation>
    <scope>NUCLEOTIDE SEQUENCE [LARGE SCALE GENOMIC DNA]</scope>
    <source>
        <strain evidence="3 4">LCS9</strain>
    </source>
</reference>
<dbReference type="OrthoDB" id="1033069at2"/>
<dbReference type="Proteomes" id="UP000077177">
    <property type="component" value="Chromosome"/>
</dbReference>
<feature type="chain" id="PRO_5008001113" description="DUF4476 domain-containing protein" evidence="1">
    <location>
        <begin position="20"/>
        <end position="245"/>
    </location>
</feature>
<sequence>MKAIFTFLFATSIATSAFAYNEGKLTITLASKSNMQVVVDGRAYQQNDNSIVLNDVQPGNHRIQIYKAYRNGNGNGRGRNDRNELLYATTVQVKPNYHVDVMVNRFGKALVDEQALRSNGRWNDDDDWYGDNNSGGYNNNGDYNNKYNQAMSESAFNQFLQQVKTQWFNNGKMNTAKDGLSRNYFATSQVRQVLQLFSSENDKLELAKLAYRNTVDQRSYYQLYDVFSFQSTKDELDRYIKDYRY</sequence>
<keyword evidence="4" id="KW-1185">Reference proteome</keyword>
<dbReference type="AlphaFoldDB" id="A0A172TTF4"/>
<feature type="domain" description="DUF4476" evidence="2">
    <location>
        <begin position="151"/>
        <end position="240"/>
    </location>
</feature>
<evidence type="ECO:0000259" key="2">
    <source>
        <dbReference type="Pfam" id="PF14771"/>
    </source>
</evidence>
<evidence type="ECO:0000256" key="1">
    <source>
        <dbReference type="SAM" id="SignalP"/>
    </source>
</evidence>
<dbReference type="STRING" id="1492898.SY85_07535"/>
<organism evidence="3 4">
    <name type="scientific">Flavisolibacter tropicus</name>
    <dbReference type="NCBI Taxonomy" id="1492898"/>
    <lineage>
        <taxon>Bacteria</taxon>
        <taxon>Pseudomonadati</taxon>
        <taxon>Bacteroidota</taxon>
        <taxon>Chitinophagia</taxon>
        <taxon>Chitinophagales</taxon>
        <taxon>Chitinophagaceae</taxon>
        <taxon>Flavisolibacter</taxon>
    </lineage>
</organism>
<evidence type="ECO:0000313" key="3">
    <source>
        <dbReference type="EMBL" id="ANE50369.1"/>
    </source>
</evidence>
<name>A0A172TTF4_9BACT</name>
<dbReference type="EMBL" id="CP011390">
    <property type="protein sequence ID" value="ANE50369.1"/>
    <property type="molecule type" value="Genomic_DNA"/>
</dbReference>
<dbReference type="RefSeq" id="WP_066403087.1">
    <property type="nucleotide sequence ID" value="NZ_CP011390.1"/>
</dbReference>
<feature type="signal peptide" evidence="1">
    <location>
        <begin position="1"/>
        <end position="19"/>
    </location>
</feature>
<gene>
    <name evidence="3" type="ORF">SY85_07535</name>
</gene>
<evidence type="ECO:0000313" key="4">
    <source>
        <dbReference type="Proteomes" id="UP000077177"/>
    </source>
</evidence>
<protein>
    <recommendedName>
        <fullName evidence="2">DUF4476 domain-containing protein</fullName>
    </recommendedName>
</protein>